<protein>
    <submittedName>
        <fullName evidence="2">Uncharacterized protein</fullName>
    </submittedName>
</protein>
<evidence type="ECO:0000313" key="3">
    <source>
        <dbReference type="Proteomes" id="UP001500571"/>
    </source>
</evidence>
<dbReference type="EMBL" id="BAAAPB010000002">
    <property type="protein sequence ID" value="GAA1963109.1"/>
    <property type="molecule type" value="Genomic_DNA"/>
</dbReference>
<keyword evidence="1" id="KW-1133">Transmembrane helix</keyword>
<comment type="caution">
    <text evidence="2">The sequence shown here is derived from an EMBL/GenBank/DDBJ whole genome shotgun (WGS) entry which is preliminary data.</text>
</comment>
<reference evidence="2 3" key="1">
    <citation type="journal article" date="2019" name="Int. J. Syst. Evol. Microbiol.">
        <title>The Global Catalogue of Microorganisms (GCM) 10K type strain sequencing project: providing services to taxonomists for standard genome sequencing and annotation.</title>
        <authorList>
            <consortium name="The Broad Institute Genomics Platform"/>
            <consortium name="The Broad Institute Genome Sequencing Center for Infectious Disease"/>
            <person name="Wu L."/>
            <person name="Ma J."/>
        </authorList>
    </citation>
    <scope>NUCLEOTIDE SEQUENCE [LARGE SCALE GENOMIC DNA]</scope>
    <source>
        <strain evidence="2 3">JCM 15309</strain>
    </source>
</reference>
<gene>
    <name evidence="2" type="ORF">GCM10009798_23680</name>
</gene>
<dbReference type="Proteomes" id="UP001500571">
    <property type="component" value="Unassembled WGS sequence"/>
</dbReference>
<keyword evidence="3" id="KW-1185">Reference proteome</keyword>
<proteinExistence type="predicted"/>
<sequence>MWQGSEQIRIPTRRDFPVLLIMISMLAILALAALVLVFAAFPHRGESVPGVPWLGDAMERAADVAPVLDGDDQKAWSLHS</sequence>
<evidence type="ECO:0000313" key="2">
    <source>
        <dbReference type="EMBL" id="GAA1963109.1"/>
    </source>
</evidence>
<keyword evidence="1" id="KW-0472">Membrane</keyword>
<accession>A0ABN2R3P1</accession>
<evidence type="ECO:0000256" key="1">
    <source>
        <dbReference type="SAM" id="Phobius"/>
    </source>
</evidence>
<name>A0ABN2R3P1_9ACTN</name>
<keyword evidence="1" id="KW-0812">Transmembrane</keyword>
<feature type="transmembrane region" description="Helical" evidence="1">
    <location>
        <begin position="18"/>
        <end position="41"/>
    </location>
</feature>
<organism evidence="2 3">
    <name type="scientific">Nocardioides panacihumi</name>
    <dbReference type="NCBI Taxonomy" id="400774"/>
    <lineage>
        <taxon>Bacteria</taxon>
        <taxon>Bacillati</taxon>
        <taxon>Actinomycetota</taxon>
        <taxon>Actinomycetes</taxon>
        <taxon>Propionibacteriales</taxon>
        <taxon>Nocardioidaceae</taxon>
        <taxon>Nocardioides</taxon>
    </lineage>
</organism>